<feature type="domain" description="Phasin" evidence="1">
    <location>
        <begin position="102"/>
        <end position="201"/>
    </location>
</feature>
<evidence type="ECO:0000313" key="2">
    <source>
        <dbReference type="EMBL" id="KAA1053793.1"/>
    </source>
</evidence>
<dbReference type="InterPro" id="IPR010127">
    <property type="entry name" value="Phasin_subfam-1"/>
</dbReference>
<sequence>MRGIASMRTLEEARNSQAGAFIRLWAWSQPTAGSRLAPVGTMRFQFDQLQDLDERSAAAASHYETGASPALPYRPEQDRCGPAGELVAQVGAVGAGRVQDLETVMDFQRKNLEAAGHAAETVGAAVRTIATRNNEIMAQAIEAAPERVRALMGVTTFEDAITKQVEAVKGSFERTVANTQEMTTIAAKAHSEAAGILTARVRAGMHEVAALAKAATK</sequence>
<dbReference type="Proteomes" id="UP000325333">
    <property type="component" value="Unassembled WGS sequence"/>
</dbReference>
<dbReference type="AlphaFoldDB" id="A0A5B0KPW8"/>
<name>A0A5B0KPW8_9PROT</name>
<dbReference type="NCBIfam" id="TIGR01841">
    <property type="entry name" value="phasin"/>
    <property type="match status" value="1"/>
</dbReference>
<dbReference type="InterPro" id="IPR018968">
    <property type="entry name" value="Phasin"/>
</dbReference>
<dbReference type="Pfam" id="PF09361">
    <property type="entry name" value="Phasin_2"/>
    <property type="match status" value="1"/>
</dbReference>
<reference evidence="2 3" key="1">
    <citation type="submission" date="2019-07" db="EMBL/GenBank/DDBJ databases">
        <title>Genome sequencing of the stress-tolerant strain Azospirillum brasilense Az19.</title>
        <authorList>
            <person name="Maroniche G.A."/>
            <person name="Garcia J.E."/>
            <person name="Pagnussat L."/>
            <person name="Amenta M."/>
            <person name="Creus C.M."/>
        </authorList>
    </citation>
    <scope>NUCLEOTIDE SEQUENCE [LARGE SCALE GENOMIC DNA]</scope>
    <source>
        <strain evidence="2 3">Az19</strain>
    </source>
</reference>
<organism evidence="2 3">
    <name type="scientific">Azospirillum argentinense</name>
    <dbReference type="NCBI Taxonomy" id="2970906"/>
    <lineage>
        <taxon>Bacteria</taxon>
        <taxon>Pseudomonadati</taxon>
        <taxon>Pseudomonadota</taxon>
        <taxon>Alphaproteobacteria</taxon>
        <taxon>Rhodospirillales</taxon>
        <taxon>Azospirillaceae</taxon>
        <taxon>Azospirillum</taxon>
    </lineage>
</organism>
<protein>
    <recommendedName>
        <fullName evidence="1">Phasin domain-containing protein</fullName>
    </recommendedName>
</protein>
<evidence type="ECO:0000259" key="1">
    <source>
        <dbReference type="Pfam" id="PF09361"/>
    </source>
</evidence>
<comment type="caution">
    <text evidence="2">The sequence shown here is derived from an EMBL/GenBank/DDBJ whole genome shotgun (WGS) entry which is preliminary data.</text>
</comment>
<dbReference type="EMBL" id="VEWN01000013">
    <property type="protein sequence ID" value="KAA1053793.1"/>
    <property type="molecule type" value="Genomic_DNA"/>
</dbReference>
<gene>
    <name evidence="2" type="ORF">FH063_002375</name>
</gene>
<accession>A0A5B0KPW8</accession>
<evidence type="ECO:0000313" key="3">
    <source>
        <dbReference type="Proteomes" id="UP000325333"/>
    </source>
</evidence>
<proteinExistence type="predicted"/>
<dbReference type="RefSeq" id="WP_149650914.1">
    <property type="nucleotide sequence ID" value="NZ_VEWN01000013.1"/>
</dbReference>